<dbReference type="InterPro" id="IPR036497">
    <property type="entry name" value="GLTP_sf"/>
</dbReference>
<name>A0A7R9PZ05_9ACAR</name>
<dbReference type="SUPFAM" id="SSF110004">
    <property type="entry name" value="Glycolipid transfer protein, GLTP"/>
    <property type="match status" value="1"/>
</dbReference>
<reference evidence="2" key="1">
    <citation type="submission" date="2020-11" db="EMBL/GenBank/DDBJ databases">
        <authorList>
            <person name="Tran Van P."/>
        </authorList>
    </citation>
    <scope>NUCLEOTIDE SEQUENCE</scope>
</reference>
<dbReference type="GO" id="GO:0005829">
    <property type="term" value="C:cytosol"/>
    <property type="evidence" value="ECO:0007669"/>
    <property type="project" value="TreeGrafter"/>
</dbReference>
<dbReference type="Pfam" id="PF08718">
    <property type="entry name" value="GLTP"/>
    <property type="match status" value="1"/>
</dbReference>
<keyword evidence="3" id="KW-1185">Reference proteome</keyword>
<dbReference type="PANTHER" id="PTHR10219">
    <property type="entry name" value="GLYCOLIPID TRANSFER PROTEIN-RELATED"/>
    <property type="match status" value="1"/>
</dbReference>
<organism evidence="2">
    <name type="scientific">Medioppia subpectinata</name>
    <dbReference type="NCBI Taxonomy" id="1979941"/>
    <lineage>
        <taxon>Eukaryota</taxon>
        <taxon>Metazoa</taxon>
        <taxon>Ecdysozoa</taxon>
        <taxon>Arthropoda</taxon>
        <taxon>Chelicerata</taxon>
        <taxon>Arachnida</taxon>
        <taxon>Acari</taxon>
        <taxon>Acariformes</taxon>
        <taxon>Sarcoptiformes</taxon>
        <taxon>Oribatida</taxon>
        <taxon>Brachypylina</taxon>
        <taxon>Oppioidea</taxon>
        <taxon>Oppiidae</taxon>
        <taxon>Medioppia</taxon>
    </lineage>
</organism>
<evidence type="ECO:0000259" key="1">
    <source>
        <dbReference type="Pfam" id="PF08718"/>
    </source>
</evidence>
<dbReference type="Gene3D" id="1.10.3520.10">
    <property type="entry name" value="Glycolipid transfer protein"/>
    <property type="match status" value="1"/>
</dbReference>
<dbReference type="GO" id="GO:0016020">
    <property type="term" value="C:membrane"/>
    <property type="evidence" value="ECO:0007669"/>
    <property type="project" value="TreeGrafter"/>
</dbReference>
<dbReference type="Proteomes" id="UP000759131">
    <property type="component" value="Unassembled WGS sequence"/>
</dbReference>
<dbReference type="GO" id="GO:1902387">
    <property type="term" value="F:ceramide 1-phosphate binding"/>
    <property type="evidence" value="ECO:0007669"/>
    <property type="project" value="TreeGrafter"/>
</dbReference>
<gene>
    <name evidence="2" type="ORF">OSB1V03_LOCUS5722</name>
</gene>
<dbReference type="AlphaFoldDB" id="A0A7R9PZ05"/>
<dbReference type="GO" id="GO:1902388">
    <property type="term" value="F:ceramide 1-phosphate transfer activity"/>
    <property type="evidence" value="ECO:0007669"/>
    <property type="project" value="TreeGrafter"/>
</dbReference>
<dbReference type="InterPro" id="IPR014830">
    <property type="entry name" value="Glycolipid_transfer_prot_dom"/>
</dbReference>
<sequence length="160" mass="17757">MGHPSRGVCCVRSTRLEVIVGSVAVIAGMADSSVSDERVVDFVSTDGNHVAKAFDIEVVCDSLQRCIQDKNAIDLDHYLRAFNELLRYYSLRLAKSWEGLRGTGVDGSGVGVEFFNLLGAVFIFVAKDVKEKIQILEKYTKECDCGPHYGTLQKMIEYEI</sequence>
<dbReference type="EMBL" id="CAJPIZ010002948">
    <property type="protein sequence ID" value="CAG2105717.1"/>
    <property type="molecule type" value="Genomic_DNA"/>
</dbReference>
<dbReference type="EMBL" id="OC857523">
    <property type="protein sequence ID" value="CAD7625287.1"/>
    <property type="molecule type" value="Genomic_DNA"/>
</dbReference>
<accession>A0A7R9PZ05</accession>
<feature type="domain" description="Glycolipid transfer protein" evidence="1">
    <location>
        <begin position="112"/>
        <end position="160"/>
    </location>
</feature>
<evidence type="ECO:0000313" key="2">
    <source>
        <dbReference type="EMBL" id="CAD7625287.1"/>
    </source>
</evidence>
<dbReference type="PANTHER" id="PTHR10219:SF43">
    <property type="entry name" value="GLYCOLIPID TRANSFER PROTEIN DOMAIN-CONTAINING PROTEIN"/>
    <property type="match status" value="1"/>
</dbReference>
<dbReference type="OrthoDB" id="116883at2759"/>
<proteinExistence type="predicted"/>
<protein>
    <recommendedName>
        <fullName evidence="1">Glycolipid transfer protein domain-containing protein</fullName>
    </recommendedName>
</protein>
<evidence type="ECO:0000313" key="3">
    <source>
        <dbReference type="Proteomes" id="UP000759131"/>
    </source>
</evidence>